<dbReference type="SUPFAM" id="SSF47973">
    <property type="entry name" value="Ribosomal protein S7"/>
    <property type="match status" value="1"/>
</dbReference>
<sequence length="111" mass="12870">MANEPQASVLSHLARAISNVEPSLEVRKKKIAGITRQIPCTVPKARGERLAIRWIITSARERVRRRGKGLSSCLAEELIDAYYKRGEPRQRRDSLHKAAESNRSFLRYRWW</sequence>
<dbReference type="AlphaFoldDB" id="F1DPL5"/>
<dbReference type="KEGG" id="csl:CospCoM_p08"/>
<evidence type="ECO:0000256" key="3">
    <source>
        <dbReference type="ARBA" id="ARBA00023274"/>
    </source>
</evidence>
<dbReference type="PIRSF" id="PIRSF002122">
    <property type="entry name" value="RPS7p_RPS7a_RPS5e_RPS7o"/>
    <property type="match status" value="1"/>
</dbReference>
<accession>F1DPL5</accession>
<evidence type="ECO:0000313" key="5">
    <source>
        <dbReference type="EMBL" id="ADY75455.1"/>
    </source>
</evidence>
<dbReference type="PANTHER" id="PTHR11205">
    <property type="entry name" value="RIBOSOMAL PROTEIN S7"/>
    <property type="match status" value="1"/>
</dbReference>
<dbReference type="EMBL" id="HQ874522">
    <property type="protein sequence ID" value="ADY75455.1"/>
    <property type="molecule type" value="Genomic_DNA"/>
</dbReference>
<dbReference type="GO" id="GO:0006412">
    <property type="term" value="P:translation"/>
    <property type="evidence" value="ECO:0007669"/>
    <property type="project" value="InterPro"/>
</dbReference>
<keyword evidence="6" id="KW-1185">Reference proteome</keyword>
<dbReference type="Pfam" id="PF00177">
    <property type="entry name" value="Ribosomal_S7"/>
    <property type="match status" value="1"/>
</dbReference>
<gene>
    <name evidence="5" type="primary">rps7</name>
</gene>
<dbReference type="Proteomes" id="UP000007264">
    <property type="component" value="Mitochondrion"/>
</dbReference>
<dbReference type="InterPro" id="IPR023798">
    <property type="entry name" value="Ribosomal_uS7_dom"/>
</dbReference>
<dbReference type="InterPro" id="IPR036823">
    <property type="entry name" value="Ribosomal_uS7_dom_sf"/>
</dbReference>
<organism evidence="5 6">
    <name type="scientific">Coccomyxa subellipsoidea (strain C-169)</name>
    <name type="common">Green microalga</name>
    <dbReference type="NCBI Taxonomy" id="574566"/>
    <lineage>
        <taxon>Eukaryota</taxon>
        <taxon>Viridiplantae</taxon>
        <taxon>Chlorophyta</taxon>
        <taxon>core chlorophytes</taxon>
        <taxon>Trebouxiophyceae</taxon>
        <taxon>Trebouxiophyceae incertae sedis</taxon>
        <taxon>Coccomyxaceae</taxon>
        <taxon>Coccomyxa</taxon>
        <taxon>Coccomyxa subellipsoidea</taxon>
    </lineage>
</organism>
<dbReference type="Gene3D" id="1.10.455.10">
    <property type="entry name" value="Ribosomal protein S7 domain"/>
    <property type="match status" value="1"/>
</dbReference>
<evidence type="ECO:0000259" key="4">
    <source>
        <dbReference type="Pfam" id="PF00177"/>
    </source>
</evidence>
<keyword evidence="3" id="KW-0687">Ribonucleoprotein</keyword>
<keyword evidence="5" id="KW-0496">Mitochondrion</keyword>
<dbReference type="GO" id="GO:0005840">
    <property type="term" value="C:ribosome"/>
    <property type="evidence" value="ECO:0007669"/>
    <property type="project" value="UniProtKB-KW"/>
</dbReference>
<dbReference type="RefSeq" id="YP_004339013.1">
    <property type="nucleotide sequence ID" value="NC_015316.1"/>
</dbReference>
<protein>
    <submittedName>
        <fullName evidence="5">Ribosomal protein S7</fullName>
    </submittedName>
</protein>
<feature type="domain" description="Small ribosomal subunit protein uS7" evidence="4">
    <location>
        <begin position="9"/>
        <end position="103"/>
    </location>
</feature>
<evidence type="ECO:0000256" key="1">
    <source>
        <dbReference type="ARBA" id="ARBA00007151"/>
    </source>
</evidence>
<reference evidence="5" key="1">
    <citation type="submission" date="2011-01" db="EMBL/GenBank/DDBJ databases">
        <title>Organelle genomes of Coccomyxa sp. C-169.</title>
        <authorList>
            <person name="Smith D.R."/>
            <person name="Yamada T."/>
            <person name="Grigoriev I.V."/>
            <person name="Van Etten J.L."/>
        </authorList>
    </citation>
    <scope>NUCLEOTIDE SEQUENCE [LARGE SCALE GENOMIC DNA]</scope>
</reference>
<comment type="similarity">
    <text evidence="1">Belongs to the universal ribosomal protein uS7 family.</text>
</comment>
<geneLocation type="mitochondrion" evidence="5"/>
<name>F1DPL5_COCSC</name>
<keyword evidence="2 5" id="KW-0689">Ribosomal protein</keyword>
<proteinExistence type="inferred from homology"/>
<evidence type="ECO:0000256" key="2">
    <source>
        <dbReference type="ARBA" id="ARBA00022980"/>
    </source>
</evidence>
<dbReference type="GO" id="GO:1990904">
    <property type="term" value="C:ribonucleoprotein complex"/>
    <property type="evidence" value="ECO:0007669"/>
    <property type="project" value="UniProtKB-KW"/>
</dbReference>
<dbReference type="InterPro" id="IPR000235">
    <property type="entry name" value="Ribosomal_uS7"/>
</dbReference>
<dbReference type="GeneID" id="10358516"/>
<evidence type="ECO:0000313" key="6">
    <source>
        <dbReference type="Proteomes" id="UP000007264"/>
    </source>
</evidence>